<sequence>MPLLMKPKCCGCWENKVDKDQLIEIANTEMPFGKYKGRRLIDVPEEYLLWFARKDQFPAGHLGELMALTLLIKTEGLSQLVQPLKKPR</sequence>
<dbReference type="Pfam" id="PF12843">
    <property type="entry name" value="QSregVF_b"/>
    <property type="match status" value="1"/>
</dbReference>
<dbReference type="InterPro" id="IPR024530">
    <property type="entry name" value="QSregVF_b"/>
</dbReference>
<organism evidence="2 4">
    <name type="scientific">Raoultella planticola</name>
    <name type="common">Klebsiella planticola</name>
    <dbReference type="NCBI Taxonomy" id="575"/>
    <lineage>
        <taxon>Bacteria</taxon>
        <taxon>Pseudomonadati</taxon>
        <taxon>Pseudomonadota</taxon>
        <taxon>Gammaproteobacteria</taxon>
        <taxon>Enterobacterales</taxon>
        <taxon>Enterobacteriaceae</taxon>
        <taxon>Klebsiella/Raoultella group</taxon>
        <taxon>Raoultella</taxon>
    </lineage>
</organism>
<dbReference type="AlphaFoldDB" id="A0A2X2F302"/>
<name>A0A2X2F302_RAOPL</name>
<reference evidence="2 4" key="1">
    <citation type="submission" date="2019-03" db="EMBL/GenBank/DDBJ databases">
        <authorList>
            <consortium name="Pathogen Informatics"/>
        </authorList>
    </citation>
    <scope>NUCLEOTIDE SEQUENCE [LARGE SCALE GENOMIC DNA]</scope>
    <source>
        <strain evidence="1 3">2880STDY5682802</strain>
        <strain evidence="2 4">NCTC12998</strain>
    </source>
</reference>
<evidence type="ECO:0000313" key="4">
    <source>
        <dbReference type="Proteomes" id="UP000345637"/>
    </source>
</evidence>
<dbReference type="EMBL" id="CAADJE010000025">
    <property type="protein sequence ID" value="VFS79120.1"/>
    <property type="molecule type" value="Genomic_DNA"/>
</dbReference>
<dbReference type="Proteomes" id="UP000078124">
    <property type="component" value="Unassembled WGS sequence"/>
</dbReference>
<proteinExistence type="predicted"/>
<protein>
    <submittedName>
        <fullName evidence="2">DNA polymerase III subunit epsilon</fullName>
    </submittedName>
    <submittedName>
        <fullName evidence="1">Putative negative regulator</fullName>
    </submittedName>
</protein>
<dbReference type="Proteomes" id="UP000345637">
    <property type="component" value="Unassembled WGS sequence"/>
</dbReference>
<accession>A0A2X2F302</accession>
<gene>
    <name evidence="2" type="ORF">NCTC12998_05290</name>
    <name evidence="1" type="ORF">SAMEA2273876_03450</name>
</gene>
<evidence type="ECO:0000313" key="1">
    <source>
        <dbReference type="EMBL" id="SAP99152.1"/>
    </source>
</evidence>
<dbReference type="EMBL" id="FLAC01000013">
    <property type="protein sequence ID" value="SAP99152.1"/>
    <property type="molecule type" value="Genomic_DNA"/>
</dbReference>
<evidence type="ECO:0000313" key="3">
    <source>
        <dbReference type="Proteomes" id="UP000078124"/>
    </source>
</evidence>
<evidence type="ECO:0000313" key="2">
    <source>
        <dbReference type="EMBL" id="VFS79120.1"/>
    </source>
</evidence>